<accession>A0ABY2Z0V8</accession>
<organism evidence="1 2">
    <name type="scientific">Metamycoplasma neophronis</name>
    <dbReference type="NCBI Taxonomy" id="872983"/>
    <lineage>
        <taxon>Bacteria</taxon>
        <taxon>Bacillati</taxon>
        <taxon>Mycoplasmatota</taxon>
        <taxon>Mycoplasmoidales</taxon>
        <taxon>Metamycoplasmataceae</taxon>
        <taxon>Metamycoplasma</taxon>
    </lineage>
</organism>
<comment type="caution">
    <text evidence="1">The sequence shown here is derived from an EMBL/GenBank/DDBJ whole genome shotgun (WGS) entry which is preliminary data.</text>
</comment>
<protein>
    <submittedName>
        <fullName evidence="1">Uncharacterized protein</fullName>
    </submittedName>
</protein>
<sequence>MKSRLKEYHVKINSAHNKIKLENERFNEFAKKNPEFLKIEDKIAKNLIEFERKKDLFLKYESQLNSLISKHLSDHSLFEIRCLKKINKIKKELRENNQKIYDSYKKIMELEKSSSALISNVLKEANNCLNIYKKINEYKDVNITKNNFIYIEKQYNQFDKLFHEKMQWFNDDLYLKTSEEETKENLKNLKNTLSDYVFLINEANEYFSLIDNEIMAQVISIKRLEAENKEILANDFKKIEDILPVSIIEKSLLDIKNKMSYVDVREWDDKIKKEIAAILNDTNKNMNWLINEINAYHLIKENYKCICEVYNDLKTKHENILALITEMSMQNSKFIIAYQDYLKAYEVFVKQGKNKLGFYSNIEQCQNSSYYEYIDELKRILEQLNTLSQKQIEIISLANDISENKNLDQKLIESKRIFEIILAHINANYIKINENQVQLINEISQALYDDNLLQFHEDKKTEILLKLNIFIYESTLLLEANSLIKDLIIKISSYVSQDEKLLKLYKEILNNFNEGKLLEAIEIANNYIDEYLN</sequence>
<reference evidence="1" key="1">
    <citation type="submission" date="2019-06" db="EMBL/GenBank/DDBJ databases">
        <title>Mycoplasma neophronis type strain whole genome sequence.</title>
        <authorList>
            <person name="Spergser J."/>
        </authorList>
    </citation>
    <scope>NUCLEOTIDE SEQUENCE [LARGE SCALE GENOMIC DNA]</scope>
    <source>
        <strain evidence="1">DSM 24097</strain>
    </source>
</reference>
<dbReference type="RefSeq" id="WP_140914873.1">
    <property type="nucleotide sequence ID" value="NZ_VHHP01000004.1"/>
</dbReference>
<dbReference type="Proteomes" id="UP000316851">
    <property type="component" value="Unassembled WGS sequence"/>
</dbReference>
<name>A0ABY2Z0V8_9BACT</name>
<evidence type="ECO:0000313" key="1">
    <source>
        <dbReference type="EMBL" id="TPR53908.1"/>
    </source>
</evidence>
<evidence type="ECO:0000313" key="2">
    <source>
        <dbReference type="Proteomes" id="UP000316851"/>
    </source>
</evidence>
<dbReference type="EMBL" id="VHHP01000004">
    <property type="protein sequence ID" value="TPR53908.1"/>
    <property type="molecule type" value="Genomic_DNA"/>
</dbReference>
<gene>
    <name evidence="1" type="ORF">FJR74_01980</name>
</gene>
<keyword evidence="2" id="KW-1185">Reference proteome</keyword>
<proteinExistence type="predicted"/>